<evidence type="ECO:0000313" key="3">
    <source>
        <dbReference type="Proteomes" id="UP000319004"/>
    </source>
</evidence>
<feature type="signal peptide" evidence="1">
    <location>
        <begin position="1"/>
        <end position="27"/>
    </location>
</feature>
<name>A0A518I4D4_9BACT</name>
<dbReference type="RefSeq" id="WP_145391962.1">
    <property type="nucleotide sequence ID" value="NZ_CP037423.1"/>
</dbReference>
<organism evidence="2 3">
    <name type="scientific">Stieleria neptunia</name>
    <dbReference type="NCBI Taxonomy" id="2527979"/>
    <lineage>
        <taxon>Bacteria</taxon>
        <taxon>Pseudomonadati</taxon>
        <taxon>Planctomycetota</taxon>
        <taxon>Planctomycetia</taxon>
        <taxon>Pirellulales</taxon>
        <taxon>Pirellulaceae</taxon>
        <taxon>Stieleria</taxon>
    </lineage>
</organism>
<dbReference type="KEGG" id="snep:Enr13x_78290"/>
<dbReference type="EMBL" id="CP037423">
    <property type="protein sequence ID" value="QDV47917.1"/>
    <property type="molecule type" value="Genomic_DNA"/>
</dbReference>
<dbReference type="AlphaFoldDB" id="A0A518I4D4"/>
<proteinExistence type="predicted"/>
<dbReference type="Proteomes" id="UP000319004">
    <property type="component" value="Chromosome"/>
</dbReference>
<evidence type="ECO:0000256" key="1">
    <source>
        <dbReference type="SAM" id="SignalP"/>
    </source>
</evidence>
<evidence type="ECO:0000313" key="2">
    <source>
        <dbReference type="EMBL" id="QDV47917.1"/>
    </source>
</evidence>
<feature type="chain" id="PRO_5021871823" evidence="1">
    <location>
        <begin position="28"/>
        <end position="617"/>
    </location>
</feature>
<keyword evidence="3" id="KW-1185">Reference proteome</keyword>
<gene>
    <name evidence="2" type="ORF">Enr13x_78290</name>
</gene>
<sequence precursor="true">MTRPSLRVLASLGLWVVALLNASPAQTLSEQIADAARQSAQRLDPSRIASPDASGAEFQAAIDQLRGHLAKTATGANAQAWIDYLEIEPALQAMRSEASDVELASKAIRISQKATGIHPGLEVPAVRRVRSTAQQFGNALRFRRKERTTTLLAQLLSRTADQWTEISGNPSPDQIATLRLLLELLERTDQSVALVDRTQDLFSSTNLHLTIDESLIQRAANRRVDESSAVRECILGTRIVGNAFLTGDVTTTLLPSVGSIRMQIALNGTVTTANRGYNGPVRLRTSGYGQVYASRQLQIRESGIQFEPVVVSGSINNRINSIEHPLRLVRRIAKKKAAQQKPLADRIAHRKFITRMTEEFTKETDAAIPQPTRDLAAEAEAYLQRLDLAEPTRTLGSTDHSIYLLATIRKNNQLAAPTPPPAITQTNDATVQIHESLIDNTVGALLAGRTMTRSELQQLASKTKRGAEIQAAAEGDEEEPEFEIDFHDSRPIIFEARDGKLRIGIQGTRFAQGSRELKRLLEIVAVYQPITGQSGEVVLQRVGETQINFPGTKRLSVAQAGLRGSIKKGFAKAFPETLMDRPWIIPSDVNVPGLQGLNFRPRSFDARDGWLTLGVSS</sequence>
<accession>A0A518I4D4</accession>
<reference evidence="2 3" key="1">
    <citation type="submission" date="2019-03" db="EMBL/GenBank/DDBJ databases">
        <title>Deep-cultivation of Planctomycetes and their phenomic and genomic characterization uncovers novel biology.</title>
        <authorList>
            <person name="Wiegand S."/>
            <person name="Jogler M."/>
            <person name="Boedeker C."/>
            <person name="Pinto D."/>
            <person name="Vollmers J."/>
            <person name="Rivas-Marin E."/>
            <person name="Kohn T."/>
            <person name="Peeters S.H."/>
            <person name="Heuer A."/>
            <person name="Rast P."/>
            <person name="Oberbeckmann S."/>
            <person name="Bunk B."/>
            <person name="Jeske O."/>
            <person name="Meyerdierks A."/>
            <person name="Storesund J.E."/>
            <person name="Kallscheuer N."/>
            <person name="Luecker S."/>
            <person name="Lage O.M."/>
            <person name="Pohl T."/>
            <person name="Merkel B.J."/>
            <person name="Hornburger P."/>
            <person name="Mueller R.-W."/>
            <person name="Bruemmer F."/>
            <person name="Labrenz M."/>
            <person name="Spormann A.M."/>
            <person name="Op den Camp H."/>
            <person name="Overmann J."/>
            <person name="Amann R."/>
            <person name="Jetten M.S.M."/>
            <person name="Mascher T."/>
            <person name="Medema M.H."/>
            <person name="Devos D.P."/>
            <person name="Kaster A.-K."/>
            <person name="Ovreas L."/>
            <person name="Rohde M."/>
            <person name="Galperin M.Y."/>
            <person name="Jogler C."/>
        </authorList>
    </citation>
    <scope>NUCLEOTIDE SEQUENCE [LARGE SCALE GENOMIC DNA]</scope>
    <source>
        <strain evidence="2 3">Enr13</strain>
    </source>
</reference>
<protein>
    <submittedName>
        <fullName evidence="2">Uncharacterized protein</fullName>
    </submittedName>
</protein>
<dbReference type="OrthoDB" id="248057at2"/>
<keyword evidence="1" id="KW-0732">Signal</keyword>